<protein>
    <submittedName>
        <fullName evidence="13">Chloride voltage-gated channel 2</fullName>
    </submittedName>
</protein>
<dbReference type="InterPro" id="IPR050970">
    <property type="entry name" value="Cl_channel_volt-gated"/>
</dbReference>
<feature type="compositionally biased region" description="Polar residues" evidence="11">
    <location>
        <begin position="935"/>
        <end position="950"/>
    </location>
</feature>
<reference evidence="13" key="2">
    <citation type="submission" date="2025-08" db="UniProtKB">
        <authorList>
            <consortium name="Ensembl"/>
        </authorList>
    </citation>
    <scope>IDENTIFICATION</scope>
</reference>
<keyword evidence="8 12" id="KW-0472">Membrane</keyword>
<evidence type="ECO:0000256" key="7">
    <source>
        <dbReference type="ARBA" id="ARBA00023122"/>
    </source>
</evidence>
<feature type="transmembrane region" description="Helical" evidence="12">
    <location>
        <begin position="273"/>
        <end position="293"/>
    </location>
</feature>
<reference evidence="13" key="3">
    <citation type="submission" date="2025-09" db="UniProtKB">
        <authorList>
            <consortium name="Ensembl"/>
        </authorList>
    </citation>
    <scope>IDENTIFICATION</scope>
</reference>
<feature type="compositionally biased region" description="Basic and acidic residues" evidence="11">
    <location>
        <begin position="914"/>
        <end position="932"/>
    </location>
</feature>
<keyword evidence="9" id="KW-0869">Chloride channel</keyword>
<dbReference type="PRINTS" id="PR00762">
    <property type="entry name" value="CLCHANNEL"/>
</dbReference>
<dbReference type="FunFam" id="1.10.3080.10:FF:000002">
    <property type="entry name" value="Chloride channel 2c"/>
    <property type="match status" value="1"/>
</dbReference>
<dbReference type="SUPFAM" id="SSF81340">
    <property type="entry name" value="Clc chloride channel"/>
    <property type="match status" value="1"/>
</dbReference>
<dbReference type="GeneTree" id="ENSGT00940000155439"/>
<reference evidence="14" key="1">
    <citation type="submission" date="2018-06" db="EMBL/GenBank/DDBJ databases">
        <title>Genome assembly of Danube salmon.</title>
        <authorList>
            <person name="Macqueen D.J."/>
            <person name="Gundappa M.K."/>
        </authorList>
    </citation>
    <scope>NUCLEOTIDE SEQUENCE [LARGE SCALE GENOMIC DNA]</scope>
</reference>
<feature type="transmembrane region" description="Helical" evidence="12">
    <location>
        <begin position="460"/>
        <end position="479"/>
    </location>
</feature>
<feature type="region of interest" description="Disordered" evidence="11">
    <location>
        <begin position="901"/>
        <end position="964"/>
    </location>
</feature>
<dbReference type="Gene3D" id="1.10.3080.10">
    <property type="entry name" value="Clc chloride channel"/>
    <property type="match status" value="1"/>
</dbReference>
<evidence type="ECO:0000256" key="5">
    <source>
        <dbReference type="ARBA" id="ARBA00022989"/>
    </source>
</evidence>
<keyword evidence="10" id="KW-0868">Chloride</keyword>
<feature type="transmembrane region" description="Helical" evidence="12">
    <location>
        <begin position="319"/>
        <end position="341"/>
    </location>
</feature>
<feature type="transmembrane region" description="Helical" evidence="12">
    <location>
        <begin position="427"/>
        <end position="448"/>
    </location>
</feature>
<evidence type="ECO:0000256" key="9">
    <source>
        <dbReference type="ARBA" id="ARBA00023173"/>
    </source>
</evidence>
<evidence type="ECO:0000256" key="1">
    <source>
        <dbReference type="ARBA" id="ARBA00004141"/>
    </source>
</evidence>
<feature type="transmembrane region" description="Helical" evidence="12">
    <location>
        <begin position="88"/>
        <end position="110"/>
    </location>
</feature>
<feature type="transmembrane region" description="Helical" evidence="12">
    <location>
        <begin position="46"/>
        <end position="68"/>
    </location>
</feature>
<dbReference type="Gene3D" id="3.10.580.10">
    <property type="entry name" value="CBS-domain"/>
    <property type="match status" value="2"/>
</dbReference>
<keyword evidence="7" id="KW-0129">CBS domain</keyword>
<evidence type="ECO:0000256" key="10">
    <source>
        <dbReference type="ARBA" id="ARBA00023214"/>
    </source>
</evidence>
<dbReference type="PANTHER" id="PTHR45720:SF14">
    <property type="entry name" value="CHLORIDE CHANNEL PROTEIN 2"/>
    <property type="match status" value="1"/>
</dbReference>
<sequence>MLNLSVMKFESATFGLLDVHVIHQPATHFSFCNHTKHNTHHLSVSGLHYFSLILCFIFGWFSLSPLSLSPVCTSRCQKFLISRVGEDWIFLILLGLVMALVSWVMDYAIAFCQQAQKWMYGGLDSNMLLQYLAWVTYPVVLITFSAGFTQILSPQAVGSGIPEMKTILRGVVLKEYLTFKTFVAKVIGLTCALGSGMPLGKEGPFVHVASLCAALLSKFLAALFGGIYKNELRNTEMLSAACAVGVGCCFAAPIGGVLFSIEVTSTFFAVRNYWRGFFAATFSAFIFRVLAVWNQDEETITALFKTRFRLDFPFDLQELPAFAILGIACGFGGALFVYLNRLIVECMRKQKTINKFLLRKRLVYPAMVTLIISTLTFPPGFGQFMAGQLTQHESLVALLDNRTWCRQGVAEEFDYISHSHAWKHPQVNVFITLILFIVMKFWMSAVATTMPVPCGAFMPVFLIGAAFGRLVGETMAVMFPDGIHADGSVYPIVPGGYAVVGAAALSGAVTHTVSTAVIVFELTGQISHILPVMIAVILANAVAQSLQPSLYDSIIRIKKLPYLPELGMGHHEKYNIRVEDIMVRDVRYITLSSSYREVQEVLMTGQLKTLALVESTGKDSMILLGSIERSQLQSLLSLQLGPTRRLDHLRRHAQDNGTHTHTLGAHTHLTSLDTMDSPPSPPCTHTHSYTSNASNTSARHGVRFLVSVAEVILNPLPQIAEWEEQQLDEPVDFNNCKIDPAPFQLVERTSLHKTHTIFSLLGLDHAYVTSTGRLVGVVSLRELRKAIEGSVTVTGVKVRPPLASFRDSGNTTSVSEVTELHKLWNRHRGLSLPREPTPPDMEDQLDVMDEETPVHFIQDQSDMEFETIPTDNMDPPSELVLQESLSLTEDQTEEFILECSPSHTDESELACDFDPSHLPETDQLEPAKEHGTPPHGTTPQNIEQMDQSELQCKRSPNRTEDQSE</sequence>
<dbReference type="Proteomes" id="UP000314982">
    <property type="component" value="Unassembled WGS sequence"/>
</dbReference>
<evidence type="ECO:0000256" key="3">
    <source>
        <dbReference type="ARBA" id="ARBA00022692"/>
    </source>
</evidence>
<dbReference type="GO" id="GO:0034707">
    <property type="term" value="C:chloride channel complex"/>
    <property type="evidence" value="ECO:0007669"/>
    <property type="project" value="UniProtKB-KW"/>
</dbReference>
<keyword evidence="5 12" id="KW-1133">Transmembrane helix</keyword>
<accession>A0A4W5QSM2</accession>
<dbReference type="GO" id="GO:0005886">
    <property type="term" value="C:plasma membrane"/>
    <property type="evidence" value="ECO:0007669"/>
    <property type="project" value="TreeGrafter"/>
</dbReference>
<keyword evidence="2" id="KW-0813">Transport</keyword>
<organism evidence="13 14">
    <name type="scientific">Hucho hucho</name>
    <name type="common">huchen</name>
    <dbReference type="NCBI Taxonomy" id="62062"/>
    <lineage>
        <taxon>Eukaryota</taxon>
        <taxon>Metazoa</taxon>
        <taxon>Chordata</taxon>
        <taxon>Craniata</taxon>
        <taxon>Vertebrata</taxon>
        <taxon>Euteleostomi</taxon>
        <taxon>Actinopterygii</taxon>
        <taxon>Neopterygii</taxon>
        <taxon>Teleostei</taxon>
        <taxon>Protacanthopterygii</taxon>
        <taxon>Salmoniformes</taxon>
        <taxon>Salmonidae</taxon>
        <taxon>Salmoninae</taxon>
        <taxon>Hucho</taxon>
    </lineage>
</organism>
<evidence type="ECO:0000313" key="13">
    <source>
        <dbReference type="Ensembl" id="ENSHHUP00000076900.1"/>
    </source>
</evidence>
<evidence type="ECO:0000313" key="14">
    <source>
        <dbReference type="Proteomes" id="UP000314982"/>
    </source>
</evidence>
<evidence type="ECO:0000256" key="12">
    <source>
        <dbReference type="SAM" id="Phobius"/>
    </source>
</evidence>
<dbReference type="FunFam" id="3.10.580.10:FF:000032">
    <property type="entry name" value="Chloride channel protein"/>
    <property type="match status" value="1"/>
</dbReference>
<dbReference type="STRING" id="62062.ENSHHUP00000076900"/>
<feature type="region of interest" description="Disordered" evidence="11">
    <location>
        <begin position="673"/>
        <end position="694"/>
    </location>
</feature>
<keyword evidence="9" id="KW-0407">Ion channel</keyword>
<dbReference type="CDD" id="cd03683">
    <property type="entry name" value="ClC_1_like"/>
    <property type="match status" value="1"/>
</dbReference>
<evidence type="ECO:0000256" key="6">
    <source>
        <dbReference type="ARBA" id="ARBA00023065"/>
    </source>
</evidence>
<keyword evidence="6" id="KW-0406">Ion transport</keyword>
<dbReference type="Pfam" id="PF00654">
    <property type="entry name" value="Voltage_CLC"/>
    <property type="match status" value="1"/>
</dbReference>
<dbReference type="InterPro" id="IPR014743">
    <property type="entry name" value="Cl-channel_core"/>
</dbReference>
<evidence type="ECO:0000256" key="8">
    <source>
        <dbReference type="ARBA" id="ARBA00023136"/>
    </source>
</evidence>
<feature type="transmembrane region" description="Helical" evidence="12">
    <location>
        <begin position="237"/>
        <end position="261"/>
    </location>
</feature>
<evidence type="ECO:0000256" key="11">
    <source>
        <dbReference type="SAM" id="MobiDB-lite"/>
    </source>
</evidence>
<dbReference type="SUPFAM" id="SSF54631">
    <property type="entry name" value="CBS-domain pair"/>
    <property type="match status" value="1"/>
</dbReference>
<name>A0A4W5QSM2_9TELE</name>
<feature type="transmembrane region" description="Helical" evidence="12">
    <location>
        <begin position="362"/>
        <end position="381"/>
    </location>
</feature>
<dbReference type="InterPro" id="IPR046342">
    <property type="entry name" value="CBS_dom_sf"/>
</dbReference>
<evidence type="ECO:0000256" key="2">
    <source>
        <dbReference type="ARBA" id="ARBA00022448"/>
    </source>
</evidence>
<evidence type="ECO:0000256" key="4">
    <source>
        <dbReference type="ARBA" id="ARBA00022737"/>
    </source>
</evidence>
<comment type="subcellular location">
    <subcellularLocation>
        <location evidence="1">Membrane</location>
        <topology evidence="1">Multi-pass membrane protein</topology>
    </subcellularLocation>
</comment>
<keyword evidence="3 12" id="KW-0812">Transmembrane</keyword>
<dbReference type="AlphaFoldDB" id="A0A4W5QSM2"/>
<dbReference type="PANTHER" id="PTHR45720">
    <property type="entry name" value="CHLORIDE CHANNEL PROTEIN 2"/>
    <property type="match status" value="1"/>
</dbReference>
<keyword evidence="14" id="KW-1185">Reference proteome</keyword>
<dbReference type="Ensembl" id="ENSHHUT00000079398.1">
    <property type="protein sequence ID" value="ENSHHUP00000076900.1"/>
    <property type="gene ID" value="ENSHHUG00000044898.1"/>
</dbReference>
<keyword evidence="4" id="KW-0677">Repeat</keyword>
<proteinExistence type="predicted"/>
<dbReference type="InterPro" id="IPR001807">
    <property type="entry name" value="ClC"/>
</dbReference>
<dbReference type="GO" id="GO:0005247">
    <property type="term" value="F:voltage-gated chloride channel activity"/>
    <property type="evidence" value="ECO:0007669"/>
    <property type="project" value="TreeGrafter"/>
</dbReference>
<feature type="transmembrane region" description="Helical" evidence="12">
    <location>
        <begin position="205"/>
        <end position="225"/>
    </location>
</feature>
<feature type="transmembrane region" description="Helical" evidence="12">
    <location>
        <begin position="131"/>
        <end position="153"/>
    </location>
</feature>